<name>A0A2I7N6G8_9NEIS</name>
<dbReference type="Proteomes" id="UP000236655">
    <property type="component" value="Chromosome"/>
</dbReference>
<keyword evidence="2" id="KW-1185">Reference proteome</keyword>
<gene>
    <name evidence="1" type="ORF">CUN60_06940</name>
</gene>
<dbReference type="EMBL" id="CP024847">
    <property type="protein sequence ID" value="AUR52044.1"/>
    <property type="molecule type" value="Genomic_DNA"/>
</dbReference>
<dbReference type="RefSeq" id="WP_102951340.1">
    <property type="nucleotide sequence ID" value="NZ_CP024847.1"/>
</dbReference>
<protein>
    <submittedName>
        <fullName evidence="1">Uncharacterized protein</fullName>
    </submittedName>
</protein>
<dbReference type="AlphaFoldDB" id="A0A2I7N6G8"/>
<evidence type="ECO:0000313" key="2">
    <source>
        <dbReference type="Proteomes" id="UP000236655"/>
    </source>
</evidence>
<accession>A0A2I7N6G8</accession>
<dbReference type="KEGG" id="nba:CUN60_06940"/>
<evidence type="ECO:0000313" key="1">
    <source>
        <dbReference type="EMBL" id="AUR52044.1"/>
    </source>
</evidence>
<organism evidence="1 2">
    <name type="scientific">Aquella oligotrophica</name>
    <dbReference type="NCBI Taxonomy" id="2067065"/>
    <lineage>
        <taxon>Bacteria</taxon>
        <taxon>Pseudomonadati</taxon>
        <taxon>Pseudomonadota</taxon>
        <taxon>Betaproteobacteria</taxon>
        <taxon>Neisseriales</taxon>
        <taxon>Neisseriaceae</taxon>
        <taxon>Aquella</taxon>
    </lineage>
</organism>
<proteinExistence type="predicted"/>
<reference evidence="2" key="1">
    <citation type="submission" date="2017-11" db="EMBL/GenBank/DDBJ databases">
        <authorList>
            <person name="Chan K.G."/>
            <person name="Lee L.S."/>
        </authorList>
    </citation>
    <scope>NUCLEOTIDE SEQUENCE [LARGE SCALE GENOMIC DNA]</scope>
    <source>
        <strain evidence="2">DSM 100970</strain>
    </source>
</reference>
<sequence>MGKIIFIAILGIWVFFISMGDTPYTKVYRACYPINVATSLISDGASRWDAKVSHSVENGGQQLTNWCEYSIYRTIYGQPQRYQPESAPATR</sequence>